<evidence type="ECO:0000256" key="8">
    <source>
        <dbReference type="ARBA" id="ARBA00022842"/>
    </source>
</evidence>
<dbReference type="HAMAP" id="MF_00185">
    <property type="entry name" value="IPP_trans"/>
    <property type="match status" value="1"/>
</dbReference>
<keyword evidence="15" id="KW-1185">Reference proteome</keyword>
<evidence type="ECO:0000256" key="2">
    <source>
        <dbReference type="ARBA" id="ARBA00003213"/>
    </source>
</evidence>
<dbReference type="EMBL" id="OBML01000001">
    <property type="protein sequence ID" value="SOB89273.1"/>
    <property type="molecule type" value="Genomic_DNA"/>
</dbReference>
<feature type="site" description="Interaction with substrate tRNA" evidence="10">
    <location>
        <position position="101"/>
    </location>
</feature>
<protein>
    <recommendedName>
        <fullName evidence="10">tRNA dimethylallyltransferase</fullName>
        <ecNumber evidence="10">2.5.1.75</ecNumber>
    </recommendedName>
    <alternativeName>
        <fullName evidence="10">Dimethylallyl diphosphate:tRNA dimethylallyltransferase</fullName>
        <shortName evidence="10">DMAPP:tRNA dimethylallyltransferase</shortName>
        <shortName evidence="10">DMATase</shortName>
    </alternativeName>
    <alternativeName>
        <fullName evidence="10">Isopentenyl-diphosphate:tRNA isopentenyltransferase</fullName>
        <shortName evidence="10">IPP transferase</shortName>
        <shortName evidence="10">IPPT</shortName>
        <shortName evidence="10">IPTase</shortName>
    </alternativeName>
</protein>
<evidence type="ECO:0000256" key="12">
    <source>
        <dbReference type="RuleBase" id="RU003784"/>
    </source>
</evidence>
<dbReference type="FunFam" id="1.10.20.140:FF:000001">
    <property type="entry name" value="tRNA dimethylallyltransferase"/>
    <property type="match status" value="1"/>
</dbReference>
<dbReference type="EC" id="2.5.1.75" evidence="10"/>
<evidence type="ECO:0000256" key="11">
    <source>
        <dbReference type="RuleBase" id="RU003783"/>
    </source>
</evidence>
<dbReference type="AlphaFoldDB" id="A0A285R592"/>
<dbReference type="GO" id="GO:0052381">
    <property type="term" value="F:tRNA dimethylallyltransferase activity"/>
    <property type="evidence" value="ECO:0007669"/>
    <property type="project" value="UniProtKB-UniRule"/>
</dbReference>
<comment type="function">
    <text evidence="2 10 12">Catalyzes the transfer of a dimethylallyl group onto the adenine at position 37 in tRNAs that read codons beginning with uridine, leading to the formation of N6-(dimethylallyl)adenosine (i(6)A).</text>
</comment>
<evidence type="ECO:0000256" key="5">
    <source>
        <dbReference type="ARBA" id="ARBA00022694"/>
    </source>
</evidence>
<dbReference type="NCBIfam" id="TIGR00174">
    <property type="entry name" value="miaA"/>
    <property type="match status" value="1"/>
</dbReference>
<comment type="catalytic activity">
    <reaction evidence="9 10 11">
        <text>adenosine(37) in tRNA + dimethylallyl diphosphate = N(6)-dimethylallyladenosine(37) in tRNA + diphosphate</text>
        <dbReference type="Rhea" id="RHEA:26482"/>
        <dbReference type="Rhea" id="RHEA-COMP:10162"/>
        <dbReference type="Rhea" id="RHEA-COMP:10375"/>
        <dbReference type="ChEBI" id="CHEBI:33019"/>
        <dbReference type="ChEBI" id="CHEBI:57623"/>
        <dbReference type="ChEBI" id="CHEBI:74411"/>
        <dbReference type="ChEBI" id="CHEBI:74415"/>
        <dbReference type="EC" id="2.5.1.75"/>
    </reaction>
</comment>
<comment type="similarity">
    <text evidence="3 10 13">Belongs to the IPP transferase family.</text>
</comment>
<evidence type="ECO:0000256" key="13">
    <source>
        <dbReference type="RuleBase" id="RU003785"/>
    </source>
</evidence>
<dbReference type="SUPFAM" id="SSF52540">
    <property type="entry name" value="P-loop containing nucleoside triphosphate hydrolases"/>
    <property type="match status" value="2"/>
</dbReference>
<evidence type="ECO:0000256" key="7">
    <source>
        <dbReference type="ARBA" id="ARBA00022840"/>
    </source>
</evidence>
<dbReference type="Proteomes" id="UP000219331">
    <property type="component" value="Unassembled WGS sequence"/>
</dbReference>
<dbReference type="GO" id="GO:0006400">
    <property type="term" value="P:tRNA modification"/>
    <property type="evidence" value="ECO:0007669"/>
    <property type="project" value="TreeGrafter"/>
</dbReference>
<evidence type="ECO:0000256" key="10">
    <source>
        <dbReference type="HAMAP-Rule" id="MF_00185"/>
    </source>
</evidence>
<accession>A0A285R592</accession>
<feature type="binding site" evidence="10">
    <location>
        <begin position="12"/>
        <end position="17"/>
    </location>
    <ligand>
        <name>substrate</name>
    </ligand>
</feature>
<proteinExistence type="inferred from homology"/>
<sequence length="304" mass="33162">MAKPVTLIAGPTASGKSALALELAERDGAWIANADSMQVYADLDVLTARPSPDDLARAPHRLYGHVDAAEPWSVARWLSDIGKVLDEARDAGRPLVIVGGTGLYFRALSGGLSAVPEIPEEIRTRLRAEAAETPSVALHRRLAEVDPPMAARLEPGDTQRILRALEVVKATGRSLAYWQQQQGPVLVGPEAARLVLAPPRPWLHERIARRFRMMVEAGAVEEARCLLARNLDPDLPAMKAIGVRELGPLPADLDGLDHAVEKATTETRRYAKRQETFFRGQLGDWPRLDPADTAAWQRVLRGGA</sequence>
<comment type="cofactor">
    <cofactor evidence="1 10">
        <name>Mg(2+)</name>
        <dbReference type="ChEBI" id="CHEBI:18420"/>
    </cofactor>
</comment>
<keyword evidence="7 10" id="KW-0067">ATP-binding</keyword>
<comment type="caution">
    <text evidence="10">Lacks conserved residue(s) required for the propagation of feature annotation.</text>
</comment>
<keyword evidence="8 10" id="KW-0460">Magnesium</keyword>
<feature type="binding site" evidence="10">
    <location>
        <begin position="10"/>
        <end position="17"/>
    </location>
    <ligand>
        <name>ATP</name>
        <dbReference type="ChEBI" id="CHEBI:30616"/>
    </ligand>
</feature>
<dbReference type="Gene3D" id="3.40.50.300">
    <property type="entry name" value="P-loop containing nucleotide triphosphate hydrolases"/>
    <property type="match status" value="1"/>
</dbReference>
<organism evidence="14 15">
    <name type="scientific">Stappia indica</name>
    <dbReference type="NCBI Taxonomy" id="538381"/>
    <lineage>
        <taxon>Bacteria</taxon>
        <taxon>Pseudomonadati</taxon>
        <taxon>Pseudomonadota</taxon>
        <taxon>Alphaproteobacteria</taxon>
        <taxon>Hyphomicrobiales</taxon>
        <taxon>Stappiaceae</taxon>
        <taxon>Stappia</taxon>
    </lineage>
</organism>
<evidence type="ECO:0000256" key="4">
    <source>
        <dbReference type="ARBA" id="ARBA00022679"/>
    </source>
</evidence>
<dbReference type="InterPro" id="IPR039657">
    <property type="entry name" value="Dimethylallyltransferase"/>
</dbReference>
<name>A0A285R592_9HYPH</name>
<dbReference type="OrthoDB" id="9776390at2"/>
<feature type="region of interest" description="Interaction with substrate tRNA" evidence="10">
    <location>
        <begin position="35"/>
        <end position="38"/>
    </location>
</feature>
<evidence type="ECO:0000313" key="14">
    <source>
        <dbReference type="EMBL" id="SOB89273.1"/>
    </source>
</evidence>
<comment type="subunit">
    <text evidence="10">Monomer.</text>
</comment>
<gene>
    <name evidence="10" type="primary">miaA</name>
    <name evidence="14" type="ORF">SAMN05421512_101181</name>
</gene>
<dbReference type="PANTHER" id="PTHR11088:SF60">
    <property type="entry name" value="TRNA DIMETHYLALLYLTRANSFERASE"/>
    <property type="match status" value="1"/>
</dbReference>
<dbReference type="Gene3D" id="1.10.20.140">
    <property type="match status" value="1"/>
</dbReference>
<feature type="site" description="Interaction with substrate tRNA" evidence="10">
    <location>
        <position position="123"/>
    </location>
</feature>
<evidence type="ECO:0000256" key="1">
    <source>
        <dbReference type="ARBA" id="ARBA00001946"/>
    </source>
</evidence>
<dbReference type="GO" id="GO:0005524">
    <property type="term" value="F:ATP binding"/>
    <property type="evidence" value="ECO:0007669"/>
    <property type="project" value="UniProtKB-UniRule"/>
</dbReference>
<dbReference type="Pfam" id="PF01715">
    <property type="entry name" value="IPPT"/>
    <property type="match status" value="1"/>
</dbReference>
<feature type="region of interest" description="Interaction with substrate tRNA" evidence="10">
    <location>
        <begin position="159"/>
        <end position="163"/>
    </location>
</feature>
<dbReference type="STRING" id="538381.GCA_001696535_01263"/>
<reference evidence="14 15" key="1">
    <citation type="submission" date="2017-08" db="EMBL/GenBank/DDBJ databases">
        <authorList>
            <person name="de Groot N.N."/>
        </authorList>
    </citation>
    <scope>NUCLEOTIDE SEQUENCE [LARGE SCALE GENOMIC DNA]</scope>
    <source>
        <strain evidence="14 15">USBA 352</strain>
    </source>
</reference>
<evidence type="ECO:0000256" key="6">
    <source>
        <dbReference type="ARBA" id="ARBA00022741"/>
    </source>
</evidence>
<evidence type="ECO:0000256" key="9">
    <source>
        <dbReference type="ARBA" id="ARBA00049563"/>
    </source>
</evidence>
<keyword evidence="4 10" id="KW-0808">Transferase</keyword>
<keyword evidence="5 10" id="KW-0819">tRNA processing</keyword>
<dbReference type="PANTHER" id="PTHR11088">
    <property type="entry name" value="TRNA DIMETHYLALLYLTRANSFERASE"/>
    <property type="match status" value="1"/>
</dbReference>
<dbReference type="InterPro" id="IPR027417">
    <property type="entry name" value="P-loop_NTPase"/>
</dbReference>
<dbReference type="InterPro" id="IPR018022">
    <property type="entry name" value="IPT"/>
</dbReference>
<dbReference type="Gene3D" id="1.10.287.890">
    <property type="entry name" value="Crystal structure of tRNA isopentenylpyrophosphate transferase (bh2366) domain"/>
    <property type="match status" value="1"/>
</dbReference>
<evidence type="ECO:0000313" key="15">
    <source>
        <dbReference type="Proteomes" id="UP000219331"/>
    </source>
</evidence>
<dbReference type="RefSeq" id="WP_097173617.1">
    <property type="nucleotide sequence ID" value="NZ_OBML01000001.1"/>
</dbReference>
<keyword evidence="6 10" id="KW-0547">Nucleotide-binding</keyword>
<evidence type="ECO:0000256" key="3">
    <source>
        <dbReference type="ARBA" id="ARBA00005842"/>
    </source>
</evidence>